<keyword evidence="7" id="KW-0269">Exonuclease</keyword>
<accession>A0A853EP75</accession>
<evidence type="ECO:0000256" key="8">
    <source>
        <dbReference type="ARBA" id="ARBA00022840"/>
    </source>
</evidence>
<dbReference type="GO" id="GO:0033202">
    <property type="term" value="C:DNA helicase complex"/>
    <property type="evidence" value="ECO:0007669"/>
    <property type="project" value="TreeGrafter"/>
</dbReference>
<evidence type="ECO:0000256" key="13">
    <source>
        <dbReference type="ARBA" id="ARBA00034808"/>
    </source>
</evidence>
<dbReference type="InterPro" id="IPR027417">
    <property type="entry name" value="P-loop_NTPase"/>
</dbReference>
<dbReference type="InterPro" id="IPR013986">
    <property type="entry name" value="DExx_box_DNA_helicase_dom_sf"/>
</dbReference>
<keyword evidence="11" id="KW-0413">Isomerase</keyword>
<sequence length="1115" mass="116841">MRSVELRPPVAAGALDVLDAVDGSAERVASRSRAPRLDESQAHALGAVFEQPVSLVLGAPGSGKTTLALEVAAAAVEQHGTSPDKILVLGATRRGAGHLRDTLAARLGLTVRGAVVRTAPSAAFTILTARAQALGEPAPTLVTGPEQDLVLAELLAGHAAGEGADVGWPSTFPEETLELRGFREELRDLLMRSAERGLGPADLVTLGHRHERPEWAAAGRLYDEYLSVMALRQLTPDSGERYDPAGIVDEAARTLETWQDDDRPRWDLVVVDDYQEATAATARLCHVLAGDGARLVLLADPDTSAQAFRGATPALVGRSPAGSPPSSRSLDQAPGAVGELGAQVLALGTVWRHGARLREAVRSVTQEIGSVGAVEHRRAPARSVVLGLSREEEAGSEHDVELREDHDGTVETAVLPSPALEEAHVAKTLRAEHLVAGTAWSQMAVVARSGSELVRLRRALGGAGVPVAVVGTDVALRDEPAVRPLLRALRAAATGELEPEVAVELLTSPLGGIDAVGLRRLRRALRAEELEGGGGRTSDALLVEALGDPARVVTLPSDVVRGPRRVAQMLAAGRTALDAPGANAQTVLWALWDAAGVAESWRSIAVNGGPGAARADRDLDSVMAVFRAAETFVERVPQATALAFVDHVESQDLPADNLAARAAASDTVQLLTPAGAAGGEWEVVVVAGVQDGTWPDLRLRDSMLGSQALVDILSGRSQDASGTGRDARRAVLADELRAFAVAVSRPTRRLVVTAVRDVDSEPSVFVDLVSPDADGSDSEPPDVFAAPLDLRGVVATLRSELAAALTEGTGAGAARARSVAGLLARLTVSGVAEADPTSWYGSAELSSSAALRAPDETVPVSPSKVEQVHRCALRWALESAGGTAGSALSQSVGNLVHDIARELPAAGHAELASELDRRWHELGMPDGWPATQTRRRADAMIRRLAEYYTEISGPVLVEESFEVQVGRAVLRGSVDRLERSGDDGVRVTDLKTGRGIPSVAEASTNAQLGAYQLAVESGAFPELGPDVHSVGAQLVFVGEGVRATRRTQEALGEAEGSWAQTLVTEAAETMAGARFRAVENSLCPTCSVRRACPVQSEGRHVVDLGIPAVLPEEQR</sequence>
<feature type="domain" description="UvrD-like helicase ATP-binding" evidence="17">
    <location>
        <begin position="37"/>
        <end position="354"/>
    </location>
</feature>
<dbReference type="GO" id="GO:0043138">
    <property type="term" value="F:3'-5' DNA helicase activity"/>
    <property type="evidence" value="ECO:0007669"/>
    <property type="project" value="UniProtKB-EC"/>
</dbReference>
<feature type="compositionally biased region" description="Low complexity" evidence="16">
    <location>
        <begin position="317"/>
        <end position="329"/>
    </location>
</feature>
<evidence type="ECO:0000256" key="14">
    <source>
        <dbReference type="ARBA" id="ARBA00048988"/>
    </source>
</evidence>
<dbReference type="InterPro" id="IPR014017">
    <property type="entry name" value="DNA_helicase_UvrD-like_C"/>
</dbReference>
<evidence type="ECO:0000256" key="10">
    <source>
        <dbReference type="ARBA" id="ARBA00023204"/>
    </source>
</evidence>
<evidence type="ECO:0000259" key="18">
    <source>
        <dbReference type="PROSITE" id="PS51217"/>
    </source>
</evidence>
<gene>
    <name evidence="19" type="ORF">HZZ10_02170</name>
</gene>
<keyword evidence="5 15" id="KW-0378">Hydrolase</keyword>
<dbReference type="PROSITE" id="PS51217">
    <property type="entry name" value="UVRD_HELICASE_CTER"/>
    <property type="match status" value="1"/>
</dbReference>
<dbReference type="GO" id="GO:0003677">
    <property type="term" value="F:DNA binding"/>
    <property type="evidence" value="ECO:0007669"/>
    <property type="project" value="UniProtKB-KW"/>
</dbReference>
<evidence type="ECO:0000256" key="5">
    <source>
        <dbReference type="ARBA" id="ARBA00022801"/>
    </source>
</evidence>
<dbReference type="Pfam" id="PF00580">
    <property type="entry name" value="UvrD-helicase"/>
    <property type="match status" value="1"/>
</dbReference>
<keyword evidence="6 15" id="KW-0347">Helicase</keyword>
<dbReference type="GO" id="GO:0005524">
    <property type="term" value="F:ATP binding"/>
    <property type="evidence" value="ECO:0007669"/>
    <property type="project" value="UniProtKB-UniRule"/>
</dbReference>
<comment type="catalytic activity">
    <reaction evidence="12">
        <text>Couples ATP hydrolysis with the unwinding of duplex DNA by translocating in the 3'-5' direction.</text>
        <dbReference type="EC" id="5.6.2.4"/>
    </reaction>
</comment>
<evidence type="ECO:0000313" key="19">
    <source>
        <dbReference type="EMBL" id="NYS92341.1"/>
    </source>
</evidence>
<keyword evidence="8 15" id="KW-0067">ATP-binding</keyword>
<organism evidence="19 20">
    <name type="scientific">Sanguibacter inulinus</name>
    <dbReference type="NCBI Taxonomy" id="60922"/>
    <lineage>
        <taxon>Bacteria</taxon>
        <taxon>Bacillati</taxon>
        <taxon>Actinomycetota</taxon>
        <taxon>Actinomycetes</taxon>
        <taxon>Micrococcales</taxon>
        <taxon>Sanguibacteraceae</taxon>
        <taxon>Sanguibacter</taxon>
    </lineage>
</organism>
<dbReference type="RefSeq" id="WP_179912231.1">
    <property type="nucleotide sequence ID" value="NZ_JACBYE010000003.1"/>
</dbReference>
<comment type="caution">
    <text evidence="19">The sequence shown here is derived from an EMBL/GenBank/DDBJ whole genome shotgun (WGS) entry which is preliminary data.</text>
</comment>
<evidence type="ECO:0000256" key="12">
    <source>
        <dbReference type="ARBA" id="ARBA00034617"/>
    </source>
</evidence>
<dbReference type="Gene3D" id="3.40.50.300">
    <property type="entry name" value="P-loop containing nucleotide triphosphate hydrolases"/>
    <property type="match status" value="2"/>
</dbReference>
<dbReference type="Gene3D" id="3.90.320.10">
    <property type="match status" value="1"/>
</dbReference>
<dbReference type="InterPro" id="IPR014016">
    <property type="entry name" value="UvrD-like_ATP-bd"/>
</dbReference>
<comment type="catalytic activity">
    <reaction evidence="14">
        <text>ATP + H2O = ADP + phosphate + H(+)</text>
        <dbReference type="Rhea" id="RHEA:13065"/>
        <dbReference type="ChEBI" id="CHEBI:15377"/>
        <dbReference type="ChEBI" id="CHEBI:15378"/>
        <dbReference type="ChEBI" id="CHEBI:30616"/>
        <dbReference type="ChEBI" id="CHEBI:43474"/>
        <dbReference type="ChEBI" id="CHEBI:456216"/>
        <dbReference type="EC" id="5.6.2.4"/>
    </reaction>
</comment>
<evidence type="ECO:0000256" key="15">
    <source>
        <dbReference type="PROSITE-ProRule" id="PRU00560"/>
    </source>
</evidence>
<feature type="binding site" evidence="15">
    <location>
        <begin position="58"/>
        <end position="65"/>
    </location>
    <ligand>
        <name>ATP</name>
        <dbReference type="ChEBI" id="CHEBI:30616"/>
    </ligand>
</feature>
<evidence type="ECO:0000256" key="6">
    <source>
        <dbReference type="ARBA" id="ARBA00022806"/>
    </source>
</evidence>
<feature type="region of interest" description="Disordered" evidence="16">
    <location>
        <begin position="314"/>
        <end position="334"/>
    </location>
</feature>
<name>A0A853EP75_9MICO</name>
<dbReference type="InterPro" id="IPR000212">
    <property type="entry name" value="DNA_helicase_UvrD/REP"/>
</dbReference>
<dbReference type="Pfam" id="PF12705">
    <property type="entry name" value="PDDEXK_1"/>
    <property type="match status" value="1"/>
</dbReference>
<dbReference type="GO" id="GO:0005829">
    <property type="term" value="C:cytosol"/>
    <property type="evidence" value="ECO:0007669"/>
    <property type="project" value="TreeGrafter"/>
</dbReference>
<proteinExistence type="inferred from homology"/>
<dbReference type="Proteomes" id="UP000561011">
    <property type="component" value="Unassembled WGS sequence"/>
</dbReference>
<dbReference type="Gene3D" id="1.10.486.10">
    <property type="entry name" value="PCRA, domain 4"/>
    <property type="match status" value="1"/>
</dbReference>
<keyword evidence="2" id="KW-0540">Nuclease</keyword>
<evidence type="ECO:0000256" key="3">
    <source>
        <dbReference type="ARBA" id="ARBA00022741"/>
    </source>
</evidence>
<dbReference type="SUPFAM" id="SSF52540">
    <property type="entry name" value="P-loop containing nucleoside triphosphate hydrolases"/>
    <property type="match status" value="1"/>
</dbReference>
<keyword evidence="20" id="KW-1185">Reference proteome</keyword>
<dbReference type="GO" id="GO:0004527">
    <property type="term" value="F:exonuclease activity"/>
    <property type="evidence" value="ECO:0007669"/>
    <property type="project" value="UniProtKB-KW"/>
</dbReference>
<evidence type="ECO:0000256" key="16">
    <source>
        <dbReference type="SAM" id="MobiDB-lite"/>
    </source>
</evidence>
<evidence type="ECO:0000313" key="20">
    <source>
        <dbReference type="Proteomes" id="UP000561011"/>
    </source>
</evidence>
<feature type="domain" description="UvrD-like helicase C-terminal" evidence="18">
    <location>
        <begin position="379"/>
        <end position="678"/>
    </location>
</feature>
<evidence type="ECO:0000256" key="1">
    <source>
        <dbReference type="ARBA" id="ARBA00009922"/>
    </source>
</evidence>
<evidence type="ECO:0000256" key="7">
    <source>
        <dbReference type="ARBA" id="ARBA00022839"/>
    </source>
</evidence>
<dbReference type="GO" id="GO:0000725">
    <property type="term" value="P:recombinational repair"/>
    <property type="evidence" value="ECO:0007669"/>
    <property type="project" value="TreeGrafter"/>
</dbReference>
<keyword evidence="9" id="KW-0238">DNA-binding</keyword>
<evidence type="ECO:0000259" key="17">
    <source>
        <dbReference type="PROSITE" id="PS51198"/>
    </source>
</evidence>
<comment type="similarity">
    <text evidence="1">Belongs to the helicase family. UvrD subfamily.</text>
</comment>
<dbReference type="PANTHER" id="PTHR11070">
    <property type="entry name" value="UVRD / RECB / PCRA DNA HELICASE FAMILY MEMBER"/>
    <property type="match status" value="1"/>
</dbReference>
<keyword evidence="3 15" id="KW-0547">Nucleotide-binding</keyword>
<reference evidence="19 20" key="1">
    <citation type="submission" date="2020-07" db="EMBL/GenBank/DDBJ databases">
        <title>MOT database genomes.</title>
        <authorList>
            <person name="Joseph S."/>
            <person name="Aduse-Opoku J."/>
            <person name="Hashim A."/>
            <person name="Wade W."/>
            <person name="Curtis M."/>
        </authorList>
    </citation>
    <scope>NUCLEOTIDE SEQUENCE [LARGE SCALE GENOMIC DNA]</scope>
    <source>
        <strain evidence="19 20">DSM 100099</strain>
    </source>
</reference>
<dbReference type="PROSITE" id="PS51198">
    <property type="entry name" value="UVRD_HELICASE_ATP_BIND"/>
    <property type="match status" value="1"/>
</dbReference>
<keyword evidence="10" id="KW-0234">DNA repair</keyword>
<dbReference type="AlphaFoldDB" id="A0A853EP75"/>
<dbReference type="PANTHER" id="PTHR11070:SF59">
    <property type="entry name" value="DNA 3'-5' HELICASE"/>
    <property type="match status" value="1"/>
</dbReference>
<dbReference type="InterPro" id="IPR038726">
    <property type="entry name" value="PDDEXK_AddAB-type"/>
</dbReference>
<dbReference type="Gene3D" id="1.10.10.160">
    <property type="match status" value="1"/>
</dbReference>
<protein>
    <recommendedName>
        <fullName evidence="13">DNA 3'-5' helicase</fullName>
        <ecNumber evidence="13">5.6.2.4</ecNumber>
    </recommendedName>
</protein>
<evidence type="ECO:0000256" key="2">
    <source>
        <dbReference type="ARBA" id="ARBA00022722"/>
    </source>
</evidence>
<evidence type="ECO:0000256" key="11">
    <source>
        <dbReference type="ARBA" id="ARBA00023235"/>
    </source>
</evidence>
<dbReference type="InterPro" id="IPR011604">
    <property type="entry name" value="PDDEXK-like_dom_sf"/>
</dbReference>
<dbReference type="EMBL" id="JACBYE010000003">
    <property type="protein sequence ID" value="NYS92341.1"/>
    <property type="molecule type" value="Genomic_DNA"/>
</dbReference>
<evidence type="ECO:0000256" key="9">
    <source>
        <dbReference type="ARBA" id="ARBA00023125"/>
    </source>
</evidence>
<keyword evidence="4" id="KW-0227">DNA damage</keyword>
<dbReference type="EC" id="5.6.2.4" evidence="13"/>
<evidence type="ECO:0000256" key="4">
    <source>
        <dbReference type="ARBA" id="ARBA00022763"/>
    </source>
</evidence>